<evidence type="ECO:0000313" key="1">
    <source>
        <dbReference type="EMBL" id="OAA31643.1"/>
    </source>
</evidence>
<name>A0A182C7L8_9BACT</name>
<dbReference type="EMBL" id="JFHK01000003">
    <property type="protein sequence ID" value="OAA31643.1"/>
    <property type="molecule type" value="Genomic_DNA"/>
</dbReference>
<keyword evidence="2" id="KW-1185">Reference proteome</keyword>
<proteinExistence type="predicted"/>
<dbReference type="STRING" id="1453497.AT15_06100"/>
<dbReference type="OrthoDB" id="47239at2"/>
<dbReference type="RefSeq" id="WP_068346004.1">
    <property type="nucleotide sequence ID" value="NZ_JFHK01000003.1"/>
</dbReference>
<reference evidence="1 2" key="1">
    <citation type="submission" date="2014-02" db="EMBL/GenBank/DDBJ databases">
        <title>Kosmotoga genome sequencing.</title>
        <authorList>
            <person name="Pollo S.M."/>
            <person name="Charchuk R."/>
            <person name="Nesbo C.L."/>
        </authorList>
    </citation>
    <scope>NUCLEOTIDE SEQUENCE [LARGE SCALE GENOMIC DNA]</scope>
    <source>
        <strain evidence="1 2">S304</strain>
    </source>
</reference>
<sequence>MEDQISFMKQFREISHEYREKLSEAKTPADVGDIFITFIHKMLVNVGIEVSNKAIEYIVFDPESEEIVKFEKPLYEKLTEIFKKSDLENIIQKMALTAKHRHMQITHDTDRTDMYRRHD</sequence>
<accession>A0A182C7L8</accession>
<protein>
    <submittedName>
        <fullName evidence="1">Uncharacterized protein</fullName>
    </submittedName>
</protein>
<dbReference type="PATRIC" id="fig|1453497.3.peg.1217"/>
<dbReference type="AlphaFoldDB" id="A0A182C7L8"/>
<organism evidence="1 2">
    <name type="scientific">Kosmotoga arenicorallina S304</name>
    <dbReference type="NCBI Taxonomy" id="1453497"/>
    <lineage>
        <taxon>Bacteria</taxon>
        <taxon>Thermotogati</taxon>
        <taxon>Thermotogota</taxon>
        <taxon>Thermotogae</taxon>
        <taxon>Kosmotogales</taxon>
        <taxon>Kosmotogaceae</taxon>
        <taxon>Kosmotoga</taxon>
    </lineage>
</organism>
<evidence type="ECO:0000313" key="2">
    <source>
        <dbReference type="Proteomes" id="UP000077339"/>
    </source>
</evidence>
<comment type="caution">
    <text evidence="1">The sequence shown here is derived from an EMBL/GenBank/DDBJ whole genome shotgun (WGS) entry which is preliminary data.</text>
</comment>
<dbReference type="Proteomes" id="UP000077339">
    <property type="component" value="Unassembled WGS sequence"/>
</dbReference>
<gene>
    <name evidence="1" type="ORF">AT15_06100</name>
</gene>